<keyword evidence="2" id="KW-0378">Hydrolase</keyword>
<keyword evidence="4" id="KW-1133">Transmembrane helix</keyword>
<evidence type="ECO:0000259" key="6">
    <source>
        <dbReference type="Pfam" id="PF03717"/>
    </source>
</evidence>
<dbReference type="EC" id="2.4.1.129" evidence="7"/>
<proteinExistence type="predicted"/>
<dbReference type="InterPro" id="IPR001460">
    <property type="entry name" value="PCN-bd_Tpept"/>
</dbReference>
<evidence type="ECO:0000256" key="4">
    <source>
        <dbReference type="SAM" id="Phobius"/>
    </source>
</evidence>
<dbReference type="KEGG" id="fiy:BN1229_v1_3967"/>
<organism evidence="7 8">
    <name type="scientific">Candidatus Filomicrobium marinum</name>
    <dbReference type="NCBI Taxonomy" id="1608628"/>
    <lineage>
        <taxon>Bacteria</taxon>
        <taxon>Pseudomonadati</taxon>
        <taxon>Pseudomonadota</taxon>
        <taxon>Alphaproteobacteria</taxon>
        <taxon>Hyphomicrobiales</taxon>
        <taxon>Hyphomicrobiaceae</taxon>
        <taxon>Filomicrobium</taxon>
    </lineage>
</organism>
<keyword evidence="7" id="KW-0328">Glycosyltransferase</keyword>
<evidence type="ECO:0000313" key="8">
    <source>
        <dbReference type="Proteomes" id="UP000033187"/>
    </source>
</evidence>
<dbReference type="SUPFAM" id="SSF56519">
    <property type="entry name" value="Penicillin binding protein dimerisation domain"/>
    <property type="match status" value="1"/>
</dbReference>
<reference evidence="8" key="1">
    <citation type="submission" date="2015-02" db="EMBL/GenBank/DDBJ databases">
        <authorList>
            <person name="Chooi Y.-H."/>
        </authorList>
    </citation>
    <scope>NUCLEOTIDE SEQUENCE [LARGE SCALE GENOMIC DNA]</scope>
    <source>
        <strain evidence="8">strain Y</strain>
    </source>
</reference>
<evidence type="ECO:0000259" key="5">
    <source>
        <dbReference type="Pfam" id="PF00905"/>
    </source>
</evidence>
<dbReference type="InterPro" id="IPR005311">
    <property type="entry name" value="PBP_dimer"/>
</dbReference>
<dbReference type="Gene3D" id="3.90.1310.10">
    <property type="entry name" value="Penicillin-binding protein 2a (Domain 2)"/>
    <property type="match status" value="1"/>
</dbReference>
<dbReference type="GO" id="GO:0071555">
    <property type="term" value="P:cell wall organization"/>
    <property type="evidence" value="ECO:0007669"/>
    <property type="project" value="TreeGrafter"/>
</dbReference>
<dbReference type="EMBL" id="LN829119">
    <property type="protein sequence ID" value="CPR22534.1"/>
    <property type="molecule type" value="Genomic_DNA"/>
</dbReference>
<dbReference type="PANTHER" id="PTHR30627">
    <property type="entry name" value="PEPTIDOGLYCAN D,D-TRANSPEPTIDASE"/>
    <property type="match status" value="1"/>
</dbReference>
<dbReference type="AlphaFoldDB" id="A0A0D6JKP1"/>
<dbReference type="SUPFAM" id="SSF56601">
    <property type="entry name" value="beta-lactamase/transpeptidase-like"/>
    <property type="match status" value="1"/>
</dbReference>
<dbReference type="Pfam" id="PF00905">
    <property type="entry name" value="Transpeptidase"/>
    <property type="match status" value="1"/>
</dbReference>
<name>A0A0D6JKP1_9HYPH</name>
<dbReference type="RefSeq" id="WP_052744071.1">
    <property type="nucleotide sequence ID" value="NZ_LN829118.1"/>
</dbReference>
<keyword evidence="7" id="KW-0808">Transferase</keyword>
<feature type="transmembrane region" description="Helical" evidence="4">
    <location>
        <begin position="31"/>
        <end position="54"/>
    </location>
</feature>
<dbReference type="Proteomes" id="UP000033187">
    <property type="component" value="Chromosome 1"/>
</dbReference>
<dbReference type="OrthoDB" id="9789078at2"/>
<protein>
    <submittedName>
        <fullName evidence="7">Peptidoglycan glycosyltransferase (Penicillin-binding protein)</fullName>
        <ecNumber evidence="7">2.4.1.129</ecNumber>
    </submittedName>
</protein>
<dbReference type="Gene3D" id="1.10.150.770">
    <property type="match status" value="1"/>
</dbReference>
<feature type="domain" description="Penicillin-binding protein transpeptidase" evidence="5">
    <location>
        <begin position="249"/>
        <end position="546"/>
    </location>
</feature>
<dbReference type="InterPro" id="IPR036138">
    <property type="entry name" value="PBP_dimer_sf"/>
</dbReference>
<dbReference type="GO" id="GO:0008658">
    <property type="term" value="F:penicillin binding"/>
    <property type="evidence" value="ECO:0007669"/>
    <property type="project" value="InterPro"/>
</dbReference>
<evidence type="ECO:0000313" key="7">
    <source>
        <dbReference type="EMBL" id="CPR22534.1"/>
    </source>
</evidence>
<sequence length="562" mass="60059">MTSGIIITPGLPDRALAANAKRERVSEAYLVRIRAVAAIAGVMLAFALVAGQLVRLAILGQGEVSVSMSQPMAIAFARPDIVDRNGQLLASDLIMPSLFADPALVVDKDELAEKLGHVLPGLNQAELRKSLADRDKRFVWIRRGTSTRQAEAIHNLGLPGIEFRNELKRAYPSGTLAGHVLGYVDIDNKGIAGIERFLDENGQVDPVHTPNLSNRPPVQLSLDIGVQHAVEEELAAAMATYEARAAVGLVMDAKSGEILAAASLPGVDPLVPSLERETMDRLSGGTFELGSIFKMFTVAMAMDSGEFTLDTPVDVRKPLSVGGFTITDSHPIGRILSVAEVFRRSSNVGAGMLALDLGAGRQKEFFQRIGLTGAMKTEAGSVADVQLPERWEAVETVTRSYGHGIAVTPLQFAAAAASLVNGGKRIQPTYLRRPTGSESDGERVISEETSRKFNALMRSNVTERDGTGRRANVPGLEVGGKTGTAELPGKGGYKEKSVISSFFAAFPMSNPKYVTLVSLFEPQPIKKTSMQITAGRNAAPVTAKIIARIAPQLDVMSRSETP</sequence>
<dbReference type="InterPro" id="IPR050515">
    <property type="entry name" value="Beta-lactam/transpept"/>
</dbReference>
<keyword evidence="2" id="KW-0645">Protease</keyword>
<dbReference type="InterPro" id="IPR012338">
    <property type="entry name" value="Beta-lactam/transpept-like"/>
</dbReference>
<evidence type="ECO:0000256" key="1">
    <source>
        <dbReference type="ARBA" id="ARBA00004370"/>
    </source>
</evidence>
<dbReference type="Gene3D" id="3.40.710.10">
    <property type="entry name" value="DD-peptidase/beta-lactamase superfamily"/>
    <property type="match status" value="1"/>
</dbReference>
<keyword evidence="3 4" id="KW-0472">Membrane</keyword>
<gene>
    <name evidence="7" type="primary">ftsI</name>
    <name evidence="7" type="ORF">YBN1229_v1_3967</name>
</gene>
<dbReference type="GO" id="GO:0016757">
    <property type="term" value="F:glycosyltransferase activity"/>
    <property type="evidence" value="ECO:0007669"/>
    <property type="project" value="UniProtKB-KW"/>
</dbReference>
<dbReference type="GO" id="GO:0004180">
    <property type="term" value="F:carboxypeptidase activity"/>
    <property type="evidence" value="ECO:0007669"/>
    <property type="project" value="UniProtKB-KW"/>
</dbReference>
<keyword evidence="4" id="KW-0812">Transmembrane</keyword>
<evidence type="ECO:0000256" key="2">
    <source>
        <dbReference type="ARBA" id="ARBA00022645"/>
    </source>
</evidence>
<dbReference type="PANTHER" id="PTHR30627:SF1">
    <property type="entry name" value="PEPTIDOGLYCAN D,D-TRANSPEPTIDASE FTSI"/>
    <property type="match status" value="1"/>
</dbReference>
<dbReference type="GO" id="GO:0005886">
    <property type="term" value="C:plasma membrane"/>
    <property type="evidence" value="ECO:0007669"/>
    <property type="project" value="TreeGrafter"/>
</dbReference>
<evidence type="ECO:0000256" key="3">
    <source>
        <dbReference type="ARBA" id="ARBA00023136"/>
    </source>
</evidence>
<accession>A0A0D6JKP1</accession>
<dbReference type="Gene3D" id="3.30.450.330">
    <property type="match status" value="1"/>
</dbReference>
<dbReference type="KEGG" id="fil:BN1229_v1_3980"/>
<keyword evidence="8" id="KW-1185">Reference proteome</keyword>
<keyword evidence="2" id="KW-0121">Carboxypeptidase</keyword>
<feature type="domain" description="Penicillin-binding protein dimerisation" evidence="6">
    <location>
        <begin position="78"/>
        <end position="185"/>
    </location>
</feature>
<dbReference type="Pfam" id="PF03717">
    <property type="entry name" value="PBP_dimer"/>
    <property type="match status" value="1"/>
</dbReference>
<comment type="subcellular location">
    <subcellularLocation>
        <location evidence="1">Membrane</location>
    </subcellularLocation>
</comment>